<dbReference type="InterPro" id="IPR001763">
    <property type="entry name" value="Rhodanese-like_dom"/>
</dbReference>
<feature type="compositionally biased region" description="Low complexity" evidence="2">
    <location>
        <begin position="380"/>
        <end position="391"/>
    </location>
</feature>
<feature type="region of interest" description="Disordered" evidence="2">
    <location>
        <begin position="134"/>
        <end position="164"/>
    </location>
</feature>
<feature type="region of interest" description="Disordered" evidence="2">
    <location>
        <begin position="1"/>
        <end position="29"/>
    </location>
</feature>
<dbReference type="SUPFAM" id="SSF54001">
    <property type="entry name" value="Cysteine proteinases"/>
    <property type="match status" value="2"/>
</dbReference>
<dbReference type="InterPro" id="IPR001394">
    <property type="entry name" value="Peptidase_C19_UCH"/>
</dbReference>
<accession>A0A0G4MVV3</accession>
<dbReference type="PROSITE" id="PS50235">
    <property type="entry name" value="USP_3"/>
    <property type="match status" value="1"/>
</dbReference>
<comment type="similarity">
    <text evidence="1">Belongs to the peptidase C19 family.</text>
</comment>
<evidence type="ECO:0008006" key="7">
    <source>
        <dbReference type="Google" id="ProtNLM"/>
    </source>
</evidence>
<dbReference type="InterPro" id="IPR050185">
    <property type="entry name" value="Ub_carboxyl-term_hydrolase"/>
</dbReference>
<name>A0A0G4MVV3_VERLO</name>
<gene>
    <name evidence="5" type="ORF">BN1708_007721</name>
</gene>
<proteinExistence type="inferred from homology"/>
<keyword evidence="6" id="KW-1185">Reference proteome</keyword>
<feature type="compositionally biased region" description="Polar residues" evidence="2">
    <location>
        <begin position="418"/>
        <end position="442"/>
    </location>
</feature>
<organism evidence="5 6">
    <name type="scientific">Verticillium longisporum</name>
    <name type="common">Verticillium dahliae var. longisporum</name>
    <dbReference type="NCBI Taxonomy" id="100787"/>
    <lineage>
        <taxon>Eukaryota</taxon>
        <taxon>Fungi</taxon>
        <taxon>Dikarya</taxon>
        <taxon>Ascomycota</taxon>
        <taxon>Pezizomycotina</taxon>
        <taxon>Sordariomycetes</taxon>
        <taxon>Hypocreomycetidae</taxon>
        <taxon>Glomerellales</taxon>
        <taxon>Plectosphaerellaceae</taxon>
        <taxon>Verticillium</taxon>
    </lineage>
</organism>
<dbReference type="SUPFAM" id="SSF52821">
    <property type="entry name" value="Rhodanese/Cell cycle control phosphatase"/>
    <property type="match status" value="2"/>
</dbReference>
<protein>
    <recommendedName>
        <fullName evidence="7">USP domain-containing protein</fullName>
    </recommendedName>
</protein>
<dbReference type="CDD" id="cd02257">
    <property type="entry name" value="Peptidase_C19"/>
    <property type="match status" value="1"/>
</dbReference>
<evidence type="ECO:0000259" key="3">
    <source>
        <dbReference type="PROSITE" id="PS50206"/>
    </source>
</evidence>
<evidence type="ECO:0000313" key="5">
    <source>
        <dbReference type="EMBL" id="CRK38332.1"/>
    </source>
</evidence>
<dbReference type="PANTHER" id="PTHR21646">
    <property type="entry name" value="UBIQUITIN CARBOXYL-TERMINAL HYDROLASE"/>
    <property type="match status" value="1"/>
</dbReference>
<dbReference type="PROSITE" id="PS50206">
    <property type="entry name" value="RHODANESE_3"/>
    <property type="match status" value="2"/>
</dbReference>
<evidence type="ECO:0000313" key="6">
    <source>
        <dbReference type="Proteomes" id="UP000044602"/>
    </source>
</evidence>
<dbReference type="Pfam" id="PF00443">
    <property type="entry name" value="UCH"/>
    <property type="match status" value="1"/>
</dbReference>
<dbReference type="InterPro" id="IPR028889">
    <property type="entry name" value="USP"/>
</dbReference>
<feature type="domain" description="Rhodanese" evidence="3">
    <location>
        <begin position="184"/>
        <end position="312"/>
    </location>
</feature>
<dbReference type="GO" id="GO:0004843">
    <property type="term" value="F:cysteine-type deubiquitinase activity"/>
    <property type="evidence" value="ECO:0007669"/>
    <property type="project" value="InterPro"/>
</dbReference>
<feature type="domain" description="Rhodanese" evidence="3">
    <location>
        <begin position="823"/>
        <end position="951"/>
    </location>
</feature>
<feature type="region of interest" description="Disordered" evidence="2">
    <location>
        <begin position="774"/>
        <end position="794"/>
    </location>
</feature>
<dbReference type="InterPro" id="IPR038765">
    <property type="entry name" value="Papain-like_cys_pep_sf"/>
</dbReference>
<dbReference type="Proteomes" id="UP000044602">
    <property type="component" value="Unassembled WGS sequence"/>
</dbReference>
<evidence type="ECO:0000256" key="2">
    <source>
        <dbReference type="SAM" id="MobiDB-lite"/>
    </source>
</evidence>
<dbReference type="InterPro" id="IPR036873">
    <property type="entry name" value="Rhodanese-like_dom_sf"/>
</dbReference>
<feature type="compositionally biased region" description="Polar residues" evidence="2">
    <location>
        <begin position="1057"/>
        <end position="1071"/>
    </location>
</feature>
<feature type="region of interest" description="Disordered" evidence="2">
    <location>
        <begin position="612"/>
        <end position="665"/>
    </location>
</feature>
<dbReference type="Gene3D" id="3.90.70.10">
    <property type="entry name" value="Cysteine proteinases"/>
    <property type="match status" value="1"/>
</dbReference>
<feature type="non-terminal residue" evidence="5">
    <location>
        <position position="1"/>
    </location>
</feature>
<dbReference type="Pfam" id="PF00581">
    <property type="entry name" value="Rhodanese"/>
    <property type="match status" value="2"/>
</dbReference>
<feature type="domain" description="USP" evidence="4">
    <location>
        <begin position="1083"/>
        <end position="1439"/>
    </location>
</feature>
<feature type="region of interest" description="Disordered" evidence="2">
    <location>
        <begin position="379"/>
        <end position="442"/>
    </location>
</feature>
<feature type="compositionally biased region" description="Polar residues" evidence="2">
    <location>
        <begin position="1018"/>
        <end position="1031"/>
    </location>
</feature>
<dbReference type="STRING" id="100787.A0A0G4MVV3"/>
<dbReference type="Gene3D" id="3.40.250.10">
    <property type="entry name" value="Rhodanese-like domain"/>
    <property type="match status" value="2"/>
</dbReference>
<dbReference type="EMBL" id="CVQH01025416">
    <property type="protein sequence ID" value="CRK38332.1"/>
    <property type="molecule type" value="Genomic_DNA"/>
</dbReference>
<evidence type="ECO:0000259" key="4">
    <source>
        <dbReference type="PROSITE" id="PS50235"/>
    </source>
</evidence>
<feature type="region of interest" description="Disordered" evidence="2">
    <location>
        <begin position="1018"/>
        <end position="1071"/>
    </location>
</feature>
<dbReference type="GO" id="GO:0016579">
    <property type="term" value="P:protein deubiquitination"/>
    <property type="evidence" value="ECO:0007669"/>
    <property type="project" value="InterPro"/>
</dbReference>
<sequence>GSVPTDTNGKPKPVIQPKPLSLQGRPTTKNVSDLQARFKNLGGPRAFSGQDPRIKTHPHAITTDHPSFFQPGINHTDLPKPPQAIFNPATGKTLEDAAAALPSSTNSLYTTGPPSVSAKSGYPGTNDYFGPVRTSTGDSTVGKIPAGGTSEAKTPQRKDTMPKPKFTIPEAEKITVDELLNLQKTARVLLIDVRQREAYDEGHIPSQHIMCIEPSTLTREDVTGSTIEEALVLAPEQDNALFRARDTFDLVVFYDESSTALPKYVAKKEDGVLLTLKRALDLLSIGKELPHPSKLLDGGLDAWTDTFGRQNIATTSDTGSIPLILRKAQASVRPTTSRVKYPGSKNIPQGKIDEWNLRIGNEDQTIRIIRSPGELLRDFSSTGQQSMVSSSPKQPPRPLTSNSMPQMPQRAAAKPTLSGFTDTSSASTTQALISKSKSAGQHMTGLNNPHNWCYANSLIQSLRLSPGFGGELANKDWDKLFATSSITSAALQPSTMGSNGGMGASHRGTPLPHIDDLTSRPVDMDMQLPLRKILERTDGALRSAEALRDFGRPAEALREFIQAATITVRLIPTHPEYVSVQAGRPELKRMYNNLLSKINEQHPTFEKIKASIIEDNKRSGVRPQSRPAQPDNRKEWGGPGSVPTDTNGKPKPVIQPKPPSLQGRPAVKNVSDLQARFKNLGGPRAFSGQDPRIKTHPHAITTDHPSFFQPGINNTDLPKPPQAIFNPATGKTLEDAAAALPSSTNSLYTTGPPSVSAKSGYPGTNDYFGPVRTSTGDSSVGKIPAGGTSEVKTPQQKDTVLKPKFTIPETEKITVDELLNLQKTARVLLIDVRPREAYDEGHIPSQHIMCIEPSTLARKDVTGSTIEEALVLAPEQDNALFRARDTFDLVVFYDESSTKLPKYISKKEDGVLLTLKRALDLLSIGKELPHPSKLLDGGLDAWTDTFGRQNIATTSDTGSIPLILRKAQASVRPTTSRVKYPGSKNIPQGKIDEWNLRIGNEDQTIRIIRSPGELLRDFSSTGQQSMVSSAPKQPPRPLTSNSMPQMPQRAAAKPTLSGFTDTSSASTTQALISKSKSAGQHMTGLNNPHNWCYANSLIQSLRLSPGFGGELANKDWDKLYVLPRKSDEKSDHPRLMARIIANLFYWMAEGSFPVMKAQTLMDYSLSLCNANSVQQFGSARQQDASEFMTWLMDALHQETNTKRDKEGQEKYDSPDMRNNKSLIQGASEWWNKYSVANQSIIDRYWRGVQAQVVTCTKCNNKTLSWTPVDTIMLHIDSPKLQTLEQCLSLNSNEEVLDGYQCDNCHSNSRAMKAVYYPRLPELLCISLSRFSVAEGKVSRNITWNLNKLNMEPYTADHRIPTDRTEHPAPQYEYECYAVIIHAGRDISSGHYFTYARDLTLADSSMWYKLNDSQISKVGRQPEIFGNSNDTPYLAFFRRKQSGSSGGKL</sequence>
<dbReference type="SMART" id="SM00450">
    <property type="entry name" value="RHOD"/>
    <property type="match status" value="2"/>
</dbReference>
<reference evidence="5 6" key="1">
    <citation type="submission" date="2015-05" db="EMBL/GenBank/DDBJ databases">
        <authorList>
            <person name="Wang D.B."/>
            <person name="Wang M."/>
        </authorList>
    </citation>
    <scope>NUCLEOTIDE SEQUENCE [LARGE SCALE GENOMIC DNA]</scope>
    <source>
        <strain evidence="5">VL1</strain>
    </source>
</reference>
<evidence type="ECO:0000256" key="1">
    <source>
        <dbReference type="ARBA" id="ARBA00009085"/>
    </source>
</evidence>